<evidence type="ECO:0000259" key="5">
    <source>
        <dbReference type="Pfam" id="PF18830"/>
    </source>
</evidence>
<dbReference type="Pfam" id="PF08401">
    <property type="entry name" value="ArdcN"/>
    <property type="match status" value="1"/>
</dbReference>
<dbReference type="Pfam" id="PF14191">
    <property type="entry name" value="YodL"/>
    <property type="match status" value="1"/>
</dbReference>
<dbReference type="InterPro" id="IPR013610">
    <property type="entry name" value="ArdC_N"/>
</dbReference>
<evidence type="ECO:0000259" key="3">
    <source>
        <dbReference type="Pfam" id="PF14191"/>
    </source>
</evidence>
<dbReference type="Pfam" id="PF18830">
    <property type="entry name" value="LPD16"/>
    <property type="match status" value="1"/>
</dbReference>
<sequence length="558" mass="63729">MKNGGEPMATAFEKVMDSRKELVEKVIRLMEEGYYNNRPAWSHLTFYPHNPESGSVYKGGNRLRLMVAGIEAGYADPRWMTFKQMEKAGYHLKTGQHGVMCEKWIFQEKKKVEQEDGKQKTIEVELKKPKVAFFYVYNAEQVQDYPELKKNDLDPDLAKLADDLIRSSECPVYELAQDNAFYHKDQDHIVLPLRGMFKDAGSFIATLIHEMGHSTGHASRLNRTFGTRFGDPDYAKEELRAELGALFTETDLGVDPSAEVLEDHSDYLKSWIGALRDDPNELFRACADAEKISERIKSCLEIVLEKEIQEENQLEMQEQTAEDPEALPAVDPAGPEQPAKDSQPSSEDTYSIYQLRMDEKLSDYLFTPYSELQRNGKNVESDNYEQVYSGELKEGETLEDLYIRFNLDHPMDFKGHSLSVSDVVVIHQEGKETAYYVDSLGFEDITHTFLPSPEWEAAYCLDNDQYLYIQVCDTGYDYTLFDHMGELIDGGQLDAPALSMEEACKEICEMQDLSPGLIEKVPVNMIEGFREDAVLHIPSSIEAEKLPAQEKNVRRIKM</sequence>
<feature type="domain" description="YodL-like" evidence="3">
    <location>
        <begin position="350"/>
        <end position="445"/>
    </location>
</feature>
<dbReference type="InterPro" id="IPR041459">
    <property type="entry name" value="MPTase-PolyVal"/>
</dbReference>
<evidence type="ECO:0000313" key="7">
    <source>
        <dbReference type="Proteomes" id="UP001600943"/>
    </source>
</evidence>
<dbReference type="Pfam" id="PF18818">
    <property type="entry name" value="MPTase-PolyVal"/>
    <property type="match status" value="1"/>
</dbReference>
<feature type="domain" description="Polyvalent protein metallopeptidase" evidence="4">
    <location>
        <begin position="161"/>
        <end position="287"/>
    </location>
</feature>
<gene>
    <name evidence="6" type="ORF">K040078D81_44430</name>
</gene>
<proteinExistence type="predicted"/>
<dbReference type="EMBL" id="BAABYW010000001">
    <property type="protein sequence ID" value="GAA6410326.1"/>
    <property type="molecule type" value="Genomic_DNA"/>
</dbReference>
<evidence type="ECO:0000259" key="4">
    <source>
        <dbReference type="Pfam" id="PF18818"/>
    </source>
</evidence>
<reference evidence="6 7" key="1">
    <citation type="submission" date="2024-04" db="EMBL/GenBank/DDBJ databases">
        <title>Defined microbial consortia suppress multidrug-resistant proinflammatory Enterobacteriaceae via ecological control.</title>
        <authorList>
            <person name="Furuichi M."/>
            <person name="Kawaguchi T."/>
            <person name="Pust M."/>
            <person name="Yasuma K."/>
            <person name="Plichta D."/>
            <person name="Hasegawa N."/>
            <person name="Ohya T."/>
            <person name="Bhattarai S."/>
            <person name="Sasajima S."/>
            <person name="Aoto Y."/>
            <person name="Tuganbaev T."/>
            <person name="Yaginuma M."/>
            <person name="Ueda M."/>
            <person name="Okahashi N."/>
            <person name="Amafuji K."/>
            <person name="Kiridooshi Y."/>
            <person name="Sugita K."/>
            <person name="Strazar M."/>
            <person name="Skelly A."/>
            <person name="Suda W."/>
            <person name="Hattori M."/>
            <person name="Nakamoto N."/>
            <person name="Caballero S."/>
            <person name="Norman J."/>
            <person name="Olle B."/>
            <person name="Tanoue T."/>
            <person name="Arita M."/>
            <person name="Bucci V."/>
            <person name="Atarashi K."/>
            <person name="Xavier R."/>
            <person name="Honda K."/>
        </authorList>
    </citation>
    <scope>NUCLEOTIDE SEQUENCE [LARGE SCALE GENOMIC DNA]</scope>
    <source>
        <strain evidence="7">k04-0078-D8-1</strain>
    </source>
</reference>
<dbReference type="Proteomes" id="UP001600943">
    <property type="component" value="Unassembled WGS sequence"/>
</dbReference>
<evidence type="ECO:0000313" key="6">
    <source>
        <dbReference type="EMBL" id="GAA6410326.1"/>
    </source>
</evidence>
<evidence type="ECO:0000259" key="2">
    <source>
        <dbReference type="Pfam" id="PF08401"/>
    </source>
</evidence>
<dbReference type="InterPro" id="IPR025923">
    <property type="entry name" value="YodL-like_dom"/>
</dbReference>
<feature type="domain" description="Large polyvalent protein-associated" evidence="5">
    <location>
        <begin position="455"/>
        <end position="532"/>
    </location>
</feature>
<organism evidence="6 7">
    <name type="scientific">Blautia hominis</name>
    <dbReference type="NCBI Taxonomy" id="2025493"/>
    <lineage>
        <taxon>Bacteria</taxon>
        <taxon>Bacillati</taxon>
        <taxon>Bacillota</taxon>
        <taxon>Clostridia</taxon>
        <taxon>Lachnospirales</taxon>
        <taxon>Lachnospiraceae</taxon>
        <taxon>Blautia</taxon>
    </lineage>
</organism>
<feature type="domain" description="N-terminal" evidence="2">
    <location>
        <begin position="17"/>
        <end position="127"/>
    </location>
</feature>
<name>A0ABQ0BFT7_9FIRM</name>
<accession>A0ABQ0BFT7</accession>
<protein>
    <recommendedName>
        <fullName evidence="8">DUF1738 domain-containing protein</fullName>
    </recommendedName>
</protein>
<comment type="caution">
    <text evidence="6">The sequence shown here is derived from an EMBL/GenBank/DDBJ whole genome shotgun (WGS) entry which is preliminary data.</text>
</comment>
<feature type="region of interest" description="Disordered" evidence="1">
    <location>
        <begin position="314"/>
        <end position="348"/>
    </location>
</feature>
<evidence type="ECO:0000256" key="1">
    <source>
        <dbReference type="SAM" id="MobiDB-lite"/>
    </source>
</evidence>
<dbReference type="InterPro" id="IPR040568">
    <property type="entry name" value="LPD16"/>
</dbReference>
<keyword evidence="7" id="KW-1185">Reference proteome</keyword>
<evidence type="ECO:0008006" key="8">
    <source>
        <dbReference type="Google" id="ProtNLM"/>
    </source>
</evidence>